<sequence length="133" mass="15577">MRDLIKRFEDCTLPKEEWTHVNHFIMAFWYCIQYPVPAIEKIRMGIKRYNQSIGGANTDVSGYHETVTLFYTATIARHLLIAQVHACTDESLVALLQQPFLTKDYIFRFYSRELLTSTNARLHWIAPDKTAIH</sequence>
<organism evidence="1 2">
    <name type="scientific">Chitinophaga agri</name>
    <dbReference type="NCBI Taxonomy" id="2703787"/>
    <lineage>
        <taxon>Bacteria</taxon>
        <taxon>Pseudomonadati</taxon>
        <taxon>Bacteroidota</taxon>
        <taxon>Chitinophagia</taxon>
        <taxon>Chitinophagales</taxon>
        <taxon>Chitinophagaceae</taxon>
        <taxon>Chitinophaga</taxon>
    </lineage>
</organism>
<gene>
    <name evidence="1" type="ORF">GWR21_12815</name>
</gene>
<evidence type="ECO:0000313" key="1">
    <source>
        <dbReference type="EMBL" id="QHS60442.1"/>
    </source>
</evidence>
<reference evidence="1 2" key="1">
    <citation type="submission" date="2020-01" db="EMBL/GenBank/DDBJ databases">
        <title>Complete genome sequence of Chitinophaga sp. H33E-04 isolated from quinoa roots.</title>
        <authorList>
            <person name="Weon H.-Y."/>
            <person name="Lee S.A."/>
        </authorList>
    </citation>
    <scope>NUCLEOTIDE SEQUENCE [LARGE SCALE GENOMIC DNA]</scope>
    <source>
        <strain evidence="1 2">H33E-04</strain>
    </source>
</reference>
<proteinExistence type="predicted"/>
<dbReference type="Proteomes" id="UP000476411">
    <property type="component" value="Chromosome"/>
</dbReference>
<dbReference type="AlphaFoldDB" id="A0A6B9ZDD1"/>
<accession>A0A6B9ZDD1</accession>
<dbReference type="EMBL" id="CP048113">
    <property type="protein sequence ID" value="QHS60442.1"/>
    <property type="molecule type" value="Genomic_DNA"/>
</dbReference>
<name>A0A6B9ZDD1_9BACT</name>
<keyword evidence="2" id="KW-1185">Reference proteome</keyword>
<protein>
    <submittedName>
        <fullName evidence="1">Uncharacterized protein</fullName>
    </submittedName>
</protein>
<evidence type="ECO:0000313" key="2">
    <source>
        <dbReference type="Proteomes" id="UP000476411"/>
    </source>
</evidence>
<dbReference type="KEGG" id="chih:GWR21_12815"/>